<feature type="region of interest" description="Disordered" evidence="1">
    <location>
        <begin position="534"/>
        <end position="556"/>
    </location>
</feature>
<dbReference type="SUPFAM" id="SSF51004">
    <property type="entry name" value="C-terminal (heme d1) domain of cytochrome cd1-nitrite reductase"/>
    <property type="match status" value="1"/>
</dbReference>
<sequence length="660" mass="69755">MSPRNSEHAPRRYRLQALSVLMAAAMLAACGGNDDDNSATPAPTPAPAPAPEPTPEPELTPSSLVLEKIGGYASGVFGQSAAEIVGFDPQSQRAFVVNAREGALDVLDLTDPAAPRLLQTLRTEGILAGSEVNSVAVKDGLVALAIQAADKTDPGRVAIYSAADLTLLSSVTVGALPDNIVFTPDGKTLLTANEGEPSDDYQIDPKGSVSIIDVSEPAQPVVRTADFSAFNGREAELRNQGVRIYGPGASAEQDFEPEYIAVSADGSTAWVTLQENNALAKIDIAAARVTDILPLGYKDHGSAGNEIDASDGDGKPALMGVDIRTWPGLRGLYLPDSIAAYGAADGKTYLVTANEGDARAWGEDDDAYWAGDAKKGFVEEFRVKHLVHKDGFDRRAGDDLPPQLRALAAGGLLSPDVFGYCGAVAGNPGDCRADQNLGRLTVTWTEGFRKDANGLPVLFNASGVEDPAGDRLMYDALYAYGARSISIRDENGAQVWDSGADFEKFTANLIETRNGKSCELTSEGQTVPCKEFFNSNHEEGQGFDNRSDNKGPEPEGLALGTIGEKTFAFVGLERFGGVLVYDVTNPQAPTLEDYINTRTDWTTAALDKLDWPTEGAAVGDLGPEGLHFVAAADSPNGQPLLLVGHEVSGTTTVYQLNLSY</sequence>
<dbReference type="PANTHER" id="PTHR46928">
    <property type="entry name" value="MESENCHYME-SPECIFIC CELL SURFACE GLYCOPROTEIN"/>
    <property type="match status" value="1"/>
</dbReference>
<dbReference type="InterPro" id="IPR052956">
    <property type="entry name" value="Mesenchyme-surface_protein"/>
</dbReference>
<name>A0A3M6QVM7_9BURK</name>
<dbReference type="InterPro" id="IPR015943">
    <property type="entry name" value="WD40/YVTN_repeat-like_dom_sf"/>
</dbReference>
<feature type="chain" id="PRO_5018121735" evidence="2">
    <location>
        <begin position="29"/>
        <end position="660"/>
    </location>
</feature>
<evidence type="ECO:0000259" key="3">
    <source>
        <dbReference type="Pfam" id="PF22494"/>
    </source>
</evidence>
<feature type="compositionally biased region" description="Pro residues" evidence="1">
    <location>
        <begin position="42"/>
        <end position="58"/>
    </location>
</feature>
<gene>
    <name evidence="4" type="ORF">D8I35_08515</name>
</gene>
<dbReference type="RefSeq" id="WP_122228055.1">
    <property type="nucleotide sequence ID" value="NZ_RDQO01000002.1"/>
</dbReference>
<dbReference type="InterPro" id="IPR055188">
    <property type="entry name" value="Choice_anch_I"/>
</dbReference>
<evidence type="ECO:0000256" key="1">
    <source>
        <dbReference type="SAM" id="MobiDB-lite"/>
    </source>
</evidence>
<dbReference type="InterPro" id="IPR011048">
    <property type="entry name" value="Haem_d1_sf"/>
</dbReference>
<keyword evidence="2" id="KW-0732">Signal</keyword>
<organism evidence="4 5">
    <name type="scientific">Corticibacter populi</name>
    <dbReference type="NCBI Taxonomy" id="1550736"/>
    <lineage>
        <taxon>Bacteria</taxon>
        <taxon>Pseudomonadati</taxon>
        <taxon>Pseudomonadota</taxon>
        <taxon>Betaproteobacteria</taxon>
        <taxon>Burkholderiales</taxon>
        <taxon>Comamonadaceae</taxon>
        <taxon>Corticibacter</taxon>
    </lineage>
</organism>
<feature type="region of interest" description="Disordered" evidence="1">
    <location>
        <begin position="30"/>
        <end position="61"/>
    </location>
</feature>
<evidence type="ECO:0000256" key="2">
    <source>
        <dbReference type="SAM" id="SignalP"/>
    </source>
</evidence>
<feature type="signal peptide" evidence="2">
    <location>
        <begin position="1"/>
        <end position="28"/>
    </location>
</feature>
<dbReference type="OrthoDB" id="8674919at2"/>
<protein>
    <submittedName>
        <fullName evidence="4">Alkaline phosphatase</fullName>
    </submittedName>
</protein>
<dbReference type="PANTHER" id="PTHR46928:SF1">
    <property type="entry name" value="MESENCHYME-SPECIFIC CELL SURFACE GLYCOPROTEIN"/>
    <property type="match status" value="1"/>
</dbReference>
<dbReference type="AlphaFoldDB" id="A0A3M6QVM7"/>
<dbReference type="Gene3D" id="2.130.10.10">
    <property type="entry name" value="YVTN repeat-like/Quinoprotein amine dehydrogenase"/>
    <property type="match status" value="1"/>
</dbReference>
<evidence type="ECO:0000313" key="5">
    <source>
        <dbReference type="Proteomes" id="UP000278006"/>
    </source>
</evidence>
<dbReference type="EMBL" id="RDQO01000002">
    <property type="protein sequence ID" value="RMX06552.1"/>
    <property type="molecule type" value="Genomic_DNA"/>
</dbReference>
<feature type="domain" description="Choice-of-anchor I" evidence="3">
    <location>
        <begin position="457"/>
        <end position="655"/>
    </location>
</feature>
<accession>A0A3M6QVM7</accession>
<dbReference type="PROSITE" id="PS51257">
    <property type="entry name" value="PROKAR_LIPOPROTEIN"/>
    <property type="match status" value="1"/>
</dbReference>
<comment type="caution">
    <text evidence="4">The sequence shown here is derived from an EMBL/GenBank/DDBJ whole genome shotgun (WGS) entry which is preliminary data.</text>
</comment>
<evidence type="ECO:0000313" key="4">
    <source>
        <dbReference type="EMBL" id="RMX06552.1"/>
    </source>
</evidence>
<feature type="compositionally biased region" description="Basic and acidic residues" evidence="1">
    <location>
        <begin position="536"/>
        <end position="553"/>
    </location>
</feature>
<feature type="domain" description="Choice-of-anchor I" evidence="3">
    <location>
        <begin position="80"/>
        <end position="361"/>
    </location>
</feature>
<dbReference type="NCBIfam" id="NF038117">
    <property type="entry name" value="choice_anch_I"/>
    <property type="match status" value="1"/>
</dbReference>
<dbReference type="Proteomes" id="UP000278006">
    <property type="component" value="Unassembled WGS sequence"/>
</dbReference>
<dbReference type="Pfam" id="PF22494">
    <property type="entry name" value="choice_anch_I"/>
    <property type="match status" value="2"/>
</dbReference>
<proteinExistence type="predicted"/>
<reference evidence="4 5" key="1">
    <citation type="submission" date="2018-10" db="EMBL/GenBank/DDBJ databases">
        <title>Draft genome of Cortibacter populi DSM10536.</title>
        <authorList>
            <person name="Bernier A.-M."/>
            <person name="Bernard K."/>
        </authorList>
    </citation>
    <scope>NUCLEOTIDE SEQUENCE [LARGE SCALE GENOMIC DNA]</scope>
    <source>
        <strain evidence="4 5">DSM 105136</strain>
    </source>
</reference>
<keyword evidence="5" id="KW-1185">Reference proteome</keyword>